<keyword evidence="4" id="KW-1185">Reference proteome</keyword>
<dbReference type="Proteomes" id="UP000288216">
    <property type="component" value="Unassembled WGS sequence"/>
</dbReference>
<evidence type="ECO:0000313" key="3">
    <source>
        <dbReference type="EMBL" id="GCB75914.1"/>
    </source>
</evidence>
<dbReference type="STRING" id="75743.A0A401PS05"/>
<dbReference type="SUPFAM" id="SSF52047">
    <property type="entry name" value="RNI-like"/>
    <property type="match status" value="1"/>
</dbReference>
<dbReference type="AlphaFoldDB" id="A0A401PS05"/>
<proteinExistence type="predicted"/>
<keyword evidence="2" id="KW-0677">Repeat</keyword>
<dbReference type="InterPro" id="IPR001611">
    <property type="entry name" value="Leu-rich_rpt"/>
</dbReference>
<dbReference type="Gene3D" id="3.80.10.10">
    <property type="entry name" value="Ribonuclease Inhibitor"/>
    <property type="match status" value="1"/>
</dbReference>
<accession>A0A401PS05</accession>
<sequence length="179" mass="20397">MDTLSPLKIMKFTECQLQLYDCAVLSRQLMDVDQIEELNLSSCGIQKEGIYELELVLHKLKILRLNENRIGDVGAIRLSDVLKKKDCKIQILELKSNSLTDDCVEHLVDALRVNRSLMQLDLSNDGPNGEQANKLTDISIPALKQLSRNDVNLKELRWMHNQFSTDGKRSLNSLYPTDV</sequence>
<dbReference type="InterPro" id="IPR051261">
    <property type="entry name" value="NLR"/>
</dbReference>
<comment type="caution">
    <text evidence="3">The sequence shown here is derived from an EMBL/GenBank/DDBJ whole genome shotgun (WGS) entry which is preliminary data.</text>
</comment>
<organism evidence="3 4">
    <name type="scientific">Scyliorhinus torazame</name>
    <name type="common">Cloudy catshark</name>
    <name type="synonym">Catulus torazame</name>
    <dbReference type="NCBI Taxonomy" id="75743"/>
    <lineage>
        <taxon>Eukaryota</taxon>
        <taxon>Metazoa</taxon>
        <taxon>Chordata</taxon>
        <taxon>Craniata</taxon>
        <taxon>Vertebrata</taxon>
        <taxon>Chondrichthyes</taxon>
        <taxon>Elasmobranchii</taxon>
        <taxon>Galeomorphii</taxon>
        <taxon>Galeoidea</taxon>
        <taxon>Carcharhiniformes</taxon>
        <taxon>Scyliorhinidae</taxon>
        <taxon>Scyliorhinus</taxon>
    </lineage>
</organism>
<dbReference type="Pfam" id="PF13516">
    <property type="entry name" value="LRR_6"/>
    <property type="match status" value="2"/>
</dbReference>
<dbReference type="PANTHER" id="PTHR24106">
    <property type="entry name" value="NACHT, LRR AND CARD DOMAINS-CONTAINING"/>
    <property type="match status" value="1"/>
</dbReference>
<dbReference type="EMBL" id="BFAA01015160">
    <property type="protein sequence ID" value="GCB75914.1"/>
    <property type="molecule type" value="Genomic_DNA"/>
</dbReference>
<gene>
    <name evidence="3" type="ORF">scyTo_0019820</name>
</gene>
<dbReference type="SMART" id="SM00368">
    <property type="entry name" value="LRR_RI"/>
    <property type="match status" value="3"/>
</dbReference>
<evidence type="ECO:0000256" key="2">
    <source>
        <dbReference type="ARBA" id="ARBA00022737"/>
    </source>
</evidence>
<name>A0A401PS05_SCYTO</name>
<evidence type="ECO:0000313" key="4">
    <source>
        <dbReference type="Proteomes" id="UP000288216"/>
    </source>
</evidence>
<dbReference type="InterPro" id="IPR032675">
    <property type="entry name" value="LRR_dom_sf"/>
</dbReference>
<evidence type="ECO:0000256" key="1">
    <source>
        <dbReference type="ARBA" id="ARBA00022614"/>
    </source>
</evidence>
<dbReference type="OrthoDB" id="120976at2759"/>
<reference evidence="3 4" key="1">
    <citation type="journal article" date="2018" name="Nat. Ecol. Evol.">
        <title>Shark genomes provide insights into elasmobranch evolution and the origin of vertebrates.</title>
        <authorList>
            <person name="Hara Y"/>
            <person name="Yamaguchi K"/>
            <person name="Onimaru K"/>
            <person name="Kadota M"/>
            <person name="Koyanagi M"/>
            <person name="Keeley SD"/>
            <person name="Tatsumi K"/>
            <person name="Tanaka K"/>
            <person name="Motone F"/>
            <person name="Kageyama Y"/>
            <person name="Nozu R"/>
            <person name="Adachi N"/>
            <person name="Nishimura O"/>
            <person name="Nakagawa R"/>
            <person name="Tanegashima C"/>
            <person name="Kiyatake I"/>
            <person name="Matsumoto R"/>
            <person name="Murakumo K"/>
            <person name="Nishida K"/>
            <person name="Terakita A"/>
            <person name="Kuratani S"/>
            <person name="Sato K"/>
            <person name="Hyodo S Kuraku.S."/>
        </authorList>
    </citation>
    <scope>NUCLEOTIDE SEQUENCE [LARGE SCALE GENOMIC DNA]</scope>
</reference>
<protein>
    <submittedName>
        <fullName evidence="3">Uncharacterized protein</fullName>
    </submittedName>
</protein>
<keyword evidence="1" id="KW-0433">Leucine-rich repeat</keyword>